<organism evidence="1 2">
    <name type="scientific">Trichinella patagoniensis</name>
    <dbReference type="NCBI Taxonomy" id="990121"/>
    <lineage>
        <taxon>Eukaryota</taxon>
        <taxon>Metazoa</taxon>
        <taxon>Ecdysozoa</taxon>
        <taxon>Nematoda</taxon>
        <taxon>Enoplea</taxon>
        <taxon>Dorylaimia</taxon>
        <taxon>Trichinellida</taxon>
        <taxon>Trichinellidae</taxon>
        <taxon>Trichinella</taxon>
    </lineage>
</organism>
<accession>A0A0V0ZTE6</accession>
<dbReference type="EMBL" id="JYDQ01000085">
    <property type="protein sequence ID" value="KRY16006.1"/>
    <property type="molecule type" value="Genomic_DNA"/>
</dbReference>
<comment type="caution">
    <text evidence="1">The sequence shown here is derived from an EMBL/GenBank/DDBJ whole genome shotgun (WGS) entry which is preliminary data.</text>
</comment>
<evidence type="ECO:0000313" key="2">
    <source>
        <dbReference type="Proteomes" id="UP000054783"/>
    </source>
</evidence>
<evidence type="ECO:0000313" key="1">
    <source>
        <dbReference type="EMBL" id="KRY16006.1"/>
    </source>
</evidence>
<reference evidence="1 2" key="1">
    <citation type="submission" date="2015-01" db="EMBL/GenBank/DDBJ databases">
        <title>Evolution of Trichinella species and genotypes.</title>
        <authorList>
            <person name="Korhonen P.K."/>
            <person name="Edoardo P."/>
            <person name="Giuseppe L.R."/>
            <person name="Gasser R.B."/>
        </authorList>
    </citation>
    <scope>NUCLEOTIDE SEQUENCE [LARGE SCALE GENOMIC DNA]</scope>
    <source>
        <strain evidence="1">ISS2496</strain>
    </source>
</reference>
<gene>
    <name evidence="1" type="ORF">T12_16973</name>
</gene>
<sequence>MRKRQDFRNNKNIKKLYYVMLVDTGYALTNLYTDILTCRIASTTTANCFYFCNANSINHFTGEVEKNREVGGLKVQSI</sequence>
<keyword evidence="2" id="KW-1185">Reference proteome</keyword>
<protein>
    <submittedName>
        <fullName evidence="1">Uncharacterized protein</fullName>
    </submittedName>
</protein>
<name>A0A0V0ZTE6_9BILA</name>
<proteinExistence type="predicted"/>
<dbReference type="Proteomes" id="UP000054783">
    <property type="component" value="Unassembled WGS sequence"/>
</dbReference>
<dbReference type="AlphaFoldDB" id="A0A0V0ZTE6"/>